<dbReference type="EMBL" id="MCGR01000014">
    <property type="protein sequence ID" value="ORY86713.1"/>
    <property type="molecule type" value="Genomic_DNA"/>
</dbReference>
<accession>A0A1Y2FRU8</accession>
<feature type="domain" description="SCP" evidence="3">
    <location>
        <begin position="165"/>
        <end position="299"/>
    </location>
</feature>
<keyword evidence="2" id="KW-0732">Signal</keyword>
<name>A0A1Y2FRU8_9BASI</name>
<dbReference type="InParanoid" id="A0A1Y2FRU8"/>
<proteinExistence type="predicted"/>
<dbReference type="STRING" id="106004.A0A1Y2FRU8"/>
<dbReference type="PRINTS" id="PR00837">
    <property type="entry name" value="V5TPXLIKE"/>
</dbReference>
<organism evidence="4 5">
    <name type="scientific">Leucosporidium creatinivorum</name>
    <dbReference type="NCBI Taxonomy" id="106004"/>
    <lineage>
        <taxon>Eukaryota</taxon>
        <taxon>Fungi</taxon>
        <taxon>Dikarya</taxon>
        <taxon>Basidiomycota</taxon>
        <taxon>Pucciniomycotina</taxon>
        <taxon>Microbotryomycetes</taxon>
        <taxon>Leucosporidiales</taxon>
        <taxon>Leucosporidium</taxon>
    </lineage>
</organism>
<feature type="region of interest" description="Disordered" evidence="1">
    <location>
        <begin position="109"/>
        <end position="170"/>
    </location>
</feature>
<evidence type="ECO:0000256" key="2">
    <source>
        <dbReference type="SAM" id="SignalP"/>
    </source>
</evidence>
<reference evidence="4 5" key="1">
    <citation type="submission" date="2016-07" db="EMBL/GenBank/DDBJ databases">
        <title>Pervasive Adenine N6-methylation of Active Genes in Fungi.</title>
        <authorList>
            <consortium name="DOE Joint Genome Institute"/>
            <person name="Mondo S.J."/>
            <person name="Dannebaum R.O."/>
            <person name="Kuo R.C."/>
            <person name="Labutti K."/>
            <person name="Haridas S."/>
            <person name="Kuo A."/>
            <person name="Salamov A."/>
            <person name="Ahrendt S.R."/>
            <person name="Lipzen A."/>
            <person name="Sullivan W."/>
            <person name="Andreopoulos W.B."/>
            <person name="Clum A."/>
            <person name="Lindquist E."/>
            <person name="Daum C."/>
            <person name="Ramamoorthy G.K."/>
            <person name="Gryganskyi A."/>
            <person name="Culley D."/>
            <person name="Magnuson J.K."/>
            <person name="James T.Y."/>
            <person name="O'Malley M.A."/>
            <person name="Stajich J.E."/>
            <person name="Spatafora J.W."/>
            <person name="Visel A."/>
            <person name="Grigoriev I.V."/>
        </authorList>
    </citation>
    <scope>NUCLEOTIDE SEQUENCE [LARGE SCALE GENOMIC DNA]</scope>
    <source>
        <strain evidence="4 5">62-1032</strain>
    </source>
</reference>
<feature type="compositionally biased region" description="Low complexity" evidence="1">
    <location>
        <begin position="113"/>
        <end position="166"/>
    </location>
</feature>
<keyword evidence="5" id="KW-1185">Reference proteome</keyword>
<dbReference type="Pfam" id="PF00188">
    <property type="entry name" value="CAP"/>
    <property type="match status" value="1"/>
</dbReference>
<protein>
    <submittedName>
        <fullName evidence="4">CAP domain-containing protein</fullName>
    </submittedName>
</protein>
<dbReference type="SUPFAM" id="SSF55797">
    <property type="entry name" value="PR-1-like"/>
    <property type="match status" value="1"/>
</dbReference>
<dbReference type="SMART" id="SM00198">
    <property type="entry name" value="SCP"/>
    <property type="match status" value="1"/>
</dbReference>
<sequence>MLPSTAAFILSLLASTVVAVPKPDTAVSKVGSAIEASDVVARSLNEETHTFNKRQTCKANIDCRSLPAMWAARPVCKSGTCVYACNTGYTYNAYTSKCQANTATPRQAGASVSASSATPTSSARPTTTTTRPPTTTTRPPTTTTTTRPATTTTTTPASTSTPLTTAQQQALDEHNRFRALHGAVALKWDPTLAAAATTWGNKCVFEHSRGAVGPYGENLAATAGGGATLLNRIKLWEDEATDYDPANPVYSHFTQMVWKATTTLGCADVTCPPGTIFDAKYGNAQFLVCEYAPPGNAGNDDNYRLNVQP</sequence>
<evidence type="ECO:0000313" key="4">
    <source>
        <dbReference type="EMBL" id="ORY86713.1"/>
    </source>
</evidence>
<dbReference type="InterPro" id="IPR014044">
    <property type="entry name" value="CAP_dom"/>
</dbReference>
<feature type="chain" id="PRO_5011005495" evidence="2">
    <location>
        <begin position="20"/>
        <end position="309"/>
    </location>
</feature>
<evidence type="ECO:0000259" key="3">
    <source>
        <dbReference type="SMART" id="SM00198"/>
    </source>
</evidence>
<evidence type="ECO:0000256" key="1">
    <source>
        <dbReference type="SAM" id="MobiDB-lite"/>
    </source>
</evidence>
<comment type="caution">
    <text evidence="4">The sequence shown here is derived from an EMBL/GenBank/DDBJ whole genome shotgun (WGS) entry which is preliminary data.</text>
</comment>
<dbReference type="InterPro" id="IPR035940">
    <property type="entry name" value="CAP_sf"/>
</dbReference>
<dbReference type="AlphaFoldDB" id="A0A1Y2FRU8"/>
<dbReference type="Proteomes" id="UP000193467">
    <property type="component" value="Unassembled WGS sequence"/>
</dbReference>
<dbReference type="Gene3D" id="3.40.33.10">
    <property type="entry name" value="CAP"/>
    <property type="match status" value="1"/>
</dbReference>
<dbReference type="OrthoDB" id="337038at2759"/>
<dbReference type="PANTHER" id="PTHR10334">
    <property type="entry name" value="CYSTEINE-RICH SECRETORY PROTEIN-RELATED"/>
    <property type="match status" value="1"/>
</dbReference>
<gene>
    <name evidence="4" type="ORF">BCR35DRAFT_289729</name>
</gene>
<dbReference type="InterPro" id="IPR001283">
    <property type="entry name" value="CRISP-related"/>
</dbReference>
<feature type="signal peptide" evidence="2">
    <location>
        <begin position="1"/>
        <end position="19"/>
    </location>
</feature>
<evidence type="ECO:0000313" key="5">
    <source>
        <dbReference type="Proteomes" id="UP000193467"/>
    </source>
</evidence>